<evidence type="ECO:0000256" key="6">
    <source>
        <dbReference type="HAMAP-Rule" id="MF_00265"/>
    </source>
</evidence>
<reference evidence="8" key="2">
    <citation type="submission" date="2021-04" db="EMBL/GenBank/DDBJ databases">
        <authorList>
            <person name="Gilroy R."/>
        </authorList>
    </citation>
    <scope>NUCLEOTIDE SEQUENCE</scope>
    <source>
        <strain evidence="8">ChiGjej4B4-7305</strain>
    </source>
</reference>
<proteinExistence type="inferred from homology"/>
<evidence type="ECO:0000256" key="5">
    <source>
        <dbReference type="ARBA" id="ARBA00022842"/>
    </source>
</evidence>
<dbReference type="HAMAP" id="MF_00265">
    <property type="entry name" value="VapC_Nob1"/>
    <property type="match status" value="1"/>
</dbReference>
<keyword evidence="5 6" id="KW-0460">Magnesium</keyword>
<feature type="domain" description="PIN" evidence="7">
    <location>
        <begin position="4"/>
        <end position="118"/>
    </location>
</feature>
<feature type="binding site" evidence="6">
    <location>
        <position position="96"/>
    </location>
    <ligand>
        <name>Mg(2+)</name>
        <dbReference type="ChEBI" id="CHEBI:18420"/>
    </ligand>
</feature>
<evidence type="ECO:0000256" key="4">
    <source>
        <dbReference type="ARBA" id="ARBA00022801"/>
    </source>
</evidence>
<keyword evidence="3 6" id="KW-0479">Metal-binding</keyword>
<comment type="similarity">
    <text evidence="6">Belongs to the PINc/VapC protein family.</text>
</comment>
<dbReference type="GO" id="GO:0000287">
    <property type="term" value="F:magnesium ion binding"/>
    <property type="evidence" value="ECO:0007669"/>
    <property type="project" value="UniProtKB-UniRule"/>
</dbReference>
<evidence type="ECO:0000256" key="2">
    <source>
        <dbReference type="ARBA" id="ARBA00022722"/>
    </source>
</evidence>
<dbReference type="EMBL" id="DXBY01000184">
    <property type="protein sequence ID" value="HIZ36302.1"/>
    <property type="molecule type" value="Genomic_DNA"/>
</dbReference>
<keyword evidence="6" id="KW-0800">Toxin</keyword>
<keyword evidence="4 6" id="KW-0378">Hydrolase</keyword>
<dbReference type="Proteomes" id="UP000824037">
    <property type="component" value="Unassembled WGS sequence"/>
</dbReference>
<comment type="cofactor">
    <cofactor evidence="6">
        <name>Mg(2+)</name>
        <dbReference type="ChEBI" id="CHEBI:18420"/>
    </cofactor>
</comment>
<dbReference type="GO" id="GO:0045926">
    <property type="term" value="P:negative regulation of growth"/>
    <property type="evidence" value="ECO:0007669"/>
    <property type="project" value="UniProtKB-ARBA"/>
</dbReference>
<dbReference type="InterPro" id="IPR022907">
    <property type="entry name" value="VapC_family"/>
</dbReference>
<dbReference type="GO" id="GO:0016788">
    <property type="term" value="F:hydrolase activity, acting on ester bonds"/>
    <property type="evidence" value="ECO:0007669"/>
    <property type="project" value="InterPro"/>
</dbReference>
<evidence type="ECO:0000313" key="9">
    <source>
        <dbReference type="Proteomes" id="UP000824037"/>
    </source>
</evidence>
<organism evidence="8 9">
    <name type="scientific">Candidatus Ruania gallistercoris</name>
    <dbReference type="NCBI Taxonomy" id="2838746"/>
    <lineage>
        <taxon>Bacteria</taxon>
        <taxon>Bacillati</taxon>
        <taxon>Actinomycetota</taxon>
        <taxon>Actinomycetes</taxon>
        <taxon>Micrococcales</taxon>
        <taxon>Ruaniaceae</taxon>
        <taxon>Ruania</taxon>
    </lineage>
</organism>
<gene>
    <name evidence="6" type="primary">vapC</name>
    <name evidence="8" type="ORF">H9815_11035</name>
</gene>
<reference evidence="8" key="1">
    <citation type="journal article" date="2021" name="PeerJ">
        <title>Extensive microbial diversity within the chicken gut microbiome revealed by metagenomics and culture.</title>
        <authorList>
            <person name="Gilroy R."/>
            <person name="Ravi A."/>
            <person name="Getino M."/>
            <person name="Pursley I."/>
            <person name="Horton D.L."/>
            <person name="Alikhan N.F."/>
            <person name="Baker D."/>
            <person name="Gharbi K."/>
            <person name="Hall N."/>
            <person name="Watson M."/>
            <person name="Adriaenssens E.M."/>
            <person name="Foster-Nyarko E."/>
            <person name="Jarju S."/>
            <person name="Secka A."/>
            <person name="Antonio M."/>
            <person name="Oren A."/>
            <person name="Chaudhuri R.R."/>
            <person name="La Ragione R."/>
            <person name="Hildebrand F."/>
            <person name="Pallen M.J."/>
        </authorList>
    </citation>
    <scope>NUCLEOTIDE SEQUENCE</scope>
    <source>
        <strain evidence="8">ChiGjej4B4-7305</strain>
    </source>
</reference>
<evidence type="ECO:0000256" key="1">
    <source>
        <dbReference type="ARBA" id="ARBA00022649"/>
    </source>
</evidence>
<dbReference type="NCBIfam" id="TIGR00028">
    <property type="entry name" value="Mtu_PIN_fam"/>
    <property type="match status" value="1"/>
</dbReference>
<keyword evidence="2 6" id="KW-0540">Nuclease</keyword>
<dbReference type="InterPro" id="IPR002716">
    <property type="entry name" value="PIN_dom"/>
</dbReference>
<dbReference type="GO" id="GO:0090729">
    <property type="term" value="F:toxin activity"/>
    <property type="evidence" value="ECO:0007669"/>
    <property type="project" value="UniProtKB-KW"/>
</dbReference>
<dbReference type="AlphaFoldDB" id="A0A9D2EFD8"/>
<dbReference type="InterPro" id="IPR029060">
    <property type="entry name" value="PIN-like_dom_sf"/>
</dbReference>
<dbReference type="InterPro" id="IPR006226">
    <property type="entry name" value="Mtu_PIN"/>
</dbReference>
<accession>A0A9D2EFD8</accession>
<comment type="caution">
    <text evidence="8">The sequence shown here is derived from an EMBL/GenBank/DDBJ whole genome shotgun (WGS) entry which is preliminary data.</text>
</comment>
<name>A0A9D2EFD8_9MICO</name>
<comment type="function">
    <text evidence="6">Toxic component of a toxin-antitoxin (TA) system. An RNase.</text>
</comment>
<dbReference type="SUPFAM" id="SSF88723">
    <property type="entry name" value="PIN domain-like"/>
    <property type="match status" value="1"/>
</dbReference>
<evidence type="ECO:0000256" key="3">
    <source>
        <dbReference type="ARBA" id="ARBA00022723"/>
    </source>
</evidence>
<evidence type="ECO:0000259" key="7">
    <source>
        <dbReference type="Pfam" id="PF01850"/>
    </source>
</evidence>
<dbReference type="GO" id="GO:0004540">
    <property type="term" value="F:RNA nuclease activity"/>
    <property type="evidence" value="ECO:0007669"/>
    <property type="project" value="InterPro"/>
</dbReference>
<evidence type="ECO:0000313" key="8">
    <source>
        <dbReference type="EMBL" id="HIZ36302.1"/>
    </source>
</evidence>
<protein>
    <recommendedName>
        <fullName evidence="6">Ribonuclease VapC</fullName>
        <shortName evidence="6">RNase VapC</shortName>
        <ecNumber evidence="6">3.1.-.-</ecNumber>
    </recommendedName>
    <alternativeName>
        <fullName evidence="6">Toxin VapC</fullName>
    </alternativeName>
</protein>
<dbReference type="Pfam" id="PF01850">
    <property type="entry name" value="PIN"/>
    <property type="match status" value="1"/>
</dbReference>
<dbReference type="Gene3D" id="3.40.50.1010">
    <property type="entry name" value="5'-nuclease"/>
    <property type="match status" value="1"/>
</dbReference>
<feature type="binding site" evidence="6">
    <location>
        <position position="6"/>
    </location>
    <ligand>
        <name>Mg(2+)</name>
        <dbReference type="ChEBI" id="CHEBI:18420"/>
    </ligand>
</feature>
<sequence>MTHLLDANVLIALTVAEHEHHERAAVWLANAGNFAVCPIVEGALVRFVLRIGERPATARLLLERIAEHPRCEFWADGLSYLDVPLHELRGHRQVTDAYLVALATRHGARLATFDRALATAQPDAVELIASERD</sequence>
<dbReference type="EC" id="3.1.-.-" evidence="6"/>
<keyword evidence="1 6" id="KW-1277">Toxin-antitoxin system</keyword>